<protein>
    <recommendedName>
        <fullName evidence="1">Lysine-specific metallo-endopeptidase domain-containing protein</fullName>
    </recommendedName>
</protein>
<dbReference type="RefSeq" id="WP_171046181.1">
    <property type="nucleotide sequence ID" value="NZ_JAFBWU010000003.1"/>
</dbReference>
<dbReference type="AlphaFoldDB" id="A0A9Q2NQF0"/>
<dbReference type="GO" id="GO:0004222">
    <property type="term" value="F:metalloendopeptidase activity"/>
    <property type="evidence" value="ECO:0007669"/>
    <property type="project" value="InterPro"/>
</dbReference>
<dbReference type="EMBL" id="JAFBXF010000003">
    <property type="protein sequence ID" value="MBM2416281.1"/>
    <property type="molecule type" value="Genomic_DNA"/>
</dbReference>
<feature type="domain" description="Lysine-specific metallo-endopeptidase" evidence="1">
    <location>
        <begin position="188"/>
        <end position="326"/>
    </location>
</feature>
<name>A0A9Q2NQF0_9RHOB</name>
<dbReference type="Proteomes" id="UP000809440">
    <property type="component" value="Unassembled WGS sequence"/>
</dbReference>
<accession>A0A9Q2NQF0</accession>
<dbReference type="EMBL" id="JAFBXE010000003">
    <property type="protein sequence ID" value="MBM2411614.1"/>
    <property type="molecule type" value="Genomic_DNA"/>
</dbReference>
<evidence type="ECO:0000313" key="2">
    <source>
        <dbReference type="EMBL" id="MBM2411614.1"/>
    </source>
</evidence>
<keyword evidence="5" id="KW-1185">Reference proteome</keyword>
<comment type="caution">
    <text evidence="2">The sequence shown here is derived from an EMBL/GenBank/DDBJ whole genome shotgun (WGS) entry which is preliminary data.</text>
</comment>
<dbReference type="Proteomes" id="UP000755667">
    <property type="component" value="Unassembled WGS sequence"/>
</dbReference>
<dbReference type="InterPro" id="IPR029463">
    <property type="entry name" value="Lys_MEP"/>
</dbReference>
<dbReference type="InterPro" id="IPR024079">
    <property type="entry name" value="MetalloPept_cat_dom_sf"/>
</dbReference>
<dbReference type="SUPFAM" id="SSF55486">
    <property type="entry name" value="Metalloproteases ('zincins'), catalytic domain"/>
    <property type="match status" value="1"/>
</dbReference>
<sequence length="345" mass="37985">MSMTLFTEAYKKARKIFENQKFAGGDPDWEKFLKNDVASLSILANGGPNPAHADGCDKLRKKLSDSLPTGMFGRLFTHEGDIIWQAAGSDNGGKQIERAAAIKFLRHLYRAHKRGGQDVWVFNPPKAHKKFVFDEVKGFAILNKHKLGQADEIYSDDEMRHMCSALALALASSQKAQMKVNSPDDTVRACVKDWFCDDHSSDTQLNTAMSKLKAGLPKIVNACNSNSLVFSDDPTSRKSRAKTYGLAMPGGEGGGFPVIYLEGLFTRMTGNSGKLWLCAETIIHELTHTELSTKDVFYDCEGLKPSGNRFSSADALSNADSWGYFVMDIDGKLSAADKKRILVTP</sequence>
<gene>
    <name evidence="2" type="ORF">JQX41_04825</name>
    <name evidence="3" type="ORF">JQX48_04825</name>
</gene>
<evidence type="ECO:0000313" key="5">
    <source>
        <dbReference type="Proteomes" id="UP000809440"/>
    </source>
</evidence>
<organism evidence="2 4">
    <name type="scientific">Marivita cryptomonadis</name>
    <dbReference type="NCBI Taxonomy" id="505252"/>
    <lineage>
        <taxon>Bacteria</taxon>
        <taxon>Pseudomonadati</taxon>
        <taxon>Pseudomonadota</taxon>
        <taxon>Alphaproteobacteria</taxon>
        <taxon>Rhodobacterales</taxon>
        <taxon>Roseobacteraceae</taxon>
        <taxon>Marivita</taxon>
    </lineage>
</organism>
<proteinExistence type="predicted"/>
<reference evidence="2 5" key="1">
    <citation type="submission" date="2021-01" db="EMBL/GenBank/DDBJ databases">
        <title>Diatom-associated Roseobacters Show Island Model of Population Structure.</title>
        <authorList>
            <person name="Qu L."/>
            <person name="Feng X."/>
            <person name="Chen Y."/>
            <person name="Li L."/>
            <person name="Wang X."/>
            <person name="Hu Z."/>
            <person name="Wang H."/>
            <person name="Luo H."/>
        </authorList>
    </citation>
    <scope>NUCLEOTIDE SEQUENCE</scope>
    <source>
        <strain evidence="3 5">CC28-63</strain>
        <strain evidence="2">CC28-69</strain>
    </source>
</reference>
<dbReference type="Pfam" id="PF14521">
    <property type="entry name" value="Aspzincin_M35"/>
    <property type="match status" value="1"/>
</dbReference>
<evidence type="ECO:0000259" key="1">
    <source>
        <dbReference type="Pfam" id="PF14521"/>
    </source>
</evidence>
<dbReference type="Gene3D" id="3.40.390.10">
    <property type="entry name" value="Collagenase (Catalytic Domain)"/>
    <property type="match status" value="1"/>
</dbReference>
<evidence type="ECO:0000313" key="3">
    <source>
        <dbReference type="EMBL" id="MBM2416281.1"/>
    </source>
</evidence>
<evidence type="ECO:0000313" key="4">
    <source>
        <dbReference type="Proteomes" id="UP000755667"/>
    </source>
</evidence>